<protein>
    <submittedName>
        <fullName evidence="1">Uncharacterized protein</fullName>
    </submittedName>
</protein>
<proteinExistence type="predicted"/>
<reference evidence="1" key="1">
    <citation type="submission" date="2020-07" db="EMBL/GenBank/DDBJ databases">
        <title>The High-quality genome of the commercially important snow crab, Chionoecetes opilio.</title>
        <authorList>
            <person name="Jeong J.-H."/>
            <person name="Ryu S."/>
        </authorList>
    </citation>
    <scope>NUCLEOTIDE SEQUENCE</scope>
    <source>
        <strain evidence="1">MADBK_172401_WGS</strain>
        <tissue evidence="1">Digestive gland</tissue>
    </source>
</reference>
<name>A0A8J4YFJ5_CHIOP</name>
<gene>
    <name evidence="1" type="ORF">GWK47_004358</name>
</gene>
<dbReference type="EMBL" id="JACEEZ010004593">
    <property type="protein sequence ID" value="KAG0726337.1"/>
    <property type="molecule type" value="Genomic_DNA"/>
</dbReference>
<accession>A0A8J4YFJ5</accession>
<dbReference type="InterPro" id="IPR027417">
    <property type="entry name" value="P-loop_NTPase"/>
</dbReference>
<sequence length="205" mass="23526">MDEHLAKNSDVSLVVVDSLSAFSWYDWIYRGNGRFVELKKYYDRMFSILLANIKKHKVVLLAVKQALFVKSSEDSSRKSQDEQEEQEMFQDHKVVQDDENDMDMEEGDVIENMTESEYLGYAWVSGVVCQVIVSKVRVDSKTHSGAFPKDVVVAGPRQAPRSVDSYCEHKEALFSVEVIKNKQSTKSYYVIGEEGVLWRRLAQIP</sequence>
<evidence type="ECO:0000313" key="1">
    <source>
        <dbReference type="EMBL" id="KAG0726337.1"/>
    </source>
</evidence>
<dbReference type="OrthoDB" id="420422at2759"/>
<keyword evidence="2" id="KW-1185">Reference proteome</keyword>
<evidence type="ECO:0000313" key="2">
    <source>
        <dbReference type="Proteomes" id="UP000770661"/>
    </source>
</evidence>
<dbReference type="Gene3D" id="3.40.50.300">
    <property type="entry name" value="P-loop containing nucleotide triphosphate hydrolases"/>
    <property type="match status" value="1"/>
</dbReference>
<organism evidence="1 2">
    <name type="scientific">Chionoecetes opilio</name>
    <name type="common">Atlantic snow crab</name>
    <name type="synonym">Cancer opilio</name>
    <dbReference type="NCBI Taxonomy" id="41210"/>
    <lineage>
        <taxon>Eukaryota</taxon>
        <taxon>Metazoa</taxon>
        <taxon>Ecdysozoa</taxon>
        <taxon>Arthropoda</taxon>
        <taxon>Crustacea</taxon>
        <taxon>Multicrustacea</taxon>
        <taxon>Malacostraca</taxon>
        <taxon>Eumalacostraca</taxon>
        <taxon>Eucarida</taxon>
        <taxon>Decapoda</taxon>
        <taxon>Pleocyemata</taxon>
        <taxon>Brachyura</taxon>
        <taxon>Eubrachyura</taxon>
        <taxon>Majoidea</taxon>
        <taxon>Majidae</taxon>
        <taxon>Chionoecetes</taxon>
    </lineage>
</organism>
<comment type="caution">
    <text evidence="1">The sequence shown here is derived from an EMBL/GenBank/DDBJ whole genome shotgun (WGS) entry which is preliminary data.</text>
</comment>
<dbReference type="Proteomes" id="UP000770661">
    <property type="component" value="Unassembled WGS sequence"/>
</dbReference>
<dbReference type="AlphaFoldDB" id="A0A8J4YFJ5"/>